<protein>
    <recommendedName>
        <fullName evidence="2">Myb/SANT-like domain-containing protein</fullName>
    </recommendedName>
</protein>
<feature type="domain" description="Myb/SANT-like" evidence="2">
    <location>
        <begin position="98"/>
        <end position="197"/>
    </location>
</feature>
<gene>
    <name evidence="4" type="ORF">RHGRI_021395</name>
    <name evidence="3" type="ORF">RHGRI_038734</name>
</gene>
<reference evidence="3" key="1">
    <citation type="submission" date="2020-08" db="EMBL/GenBank/DDBJ databases">
        <title>Plant Genome Project.</title>
        <authorList>
            <person name="Zhang R.-G."/>
        </authorList>
    </citation>
    <scope>NUCLEOTIDE SEQUENCE</scope>
    <source>
        <strain evidence="3">WSP0</strain>
        <tissue evidence="3">Leaf</tissue>
    </source>
</reference>
<feature type="compositionally biased region" description="Polar residues" evidence="1">
    <location>
        <begin position="260"/>
        <end position="269"/>
    </location>
</feature>
<feature type="region of interest" description="Disordered" evidence="1">
    <location>
        <begin position="40"/>
        <end position="80"/>
    </location>
</feature>
<keyword evidence="5" id="KW-1185">Reference proteome</keyword>
<name>A0AAV6HLI1_9ERIC</name>
<dbReference type="InterPro" id="IPR045026">
    <property type="entry name" value="LIMYB"/>
</dbReference>
<evidence type="ECO:0000313" key="3">
    <source>
        <dbReference type="EMBL" id="KAG5512912.1"/>
    </source>
</evidence>
<sequence>MAPIRALKSHKRSKKTTTEKVGANVVRCGRWVLRQTKIRKARAQILSPKTPPRQVPSKVSVEKKKHSSSPVPSEQSCTGENSIPVARMADDLSDIGMWGYSTVETFINIMLDEVKKEGQSSSKKDRNFTARQWTSIEGEMTVRLRRRGYTAKKLQGKFARLKKAYKAFFALKVKQTGLGWDEATGTVTMSDTEWQLYLQAHPDAKPFRTKGLEHYDLLAELLGNTMATGAYAPDSTVGPITTDDEDEMEALMNRMRTGKGLQSETSTGSKGKRKSDDGQSCGRSYPGKMVRKDHAYEQIAFCQKAKGEWYQTVKIQNTEQVDPNSEPSAIEILNSFKPFVEPTQFLKAFNRLAENLQLRKSFVQLDPDMRRFWVETLE</sequence>
<dbReference type="EMBL" id="JACTNZ010000036">
    <property type="protein sequence ID" value="KAG5512912.1"/>
    <property type="molecule type" value="Genomic_DNA"/>
</dbReference>
<feature type="region of interest" description="Disordered" evidence="1">
    <location>
        <begin position="1"/>
        <end position="21"/>
    </location>
</feature>
<dbReference type="InterPro" id="IPR024752">
    <property type="entry name" value="Myb/SANT-like_dom"/>
</dbReference>
<dbReference type="Proteomes" id="UP000823749">
    <property type="component" value="Chromosome 7"/>
</dbReference>
<dbReference type="Pfam" id="PF12776">
    <property type="entry name" value="Myb_DNA-bind_3"/>
    <property type="match status" value="1"/>
</dbReference>
<proteinExistence type="predicted"/>
<dbReference type="AlphaFoldDB" id="A0AAV6HLI1"/>
<accession>A0AAV6HLI1</accession>
<evidence type="ECO:0000256" key="1">
    <source>
        <dbReference type="SAM" id="MobiDB-lite"/>
    </source>
</evidence>
<comment type="caution">
    <text evidence="3">The sequence shown here is derived from an EMBL/GenBank/DDBJ whole genome shotgun (WGS) entry which is preliminary data.</text>
</comment>
<dbReference type="PANTHER" id="PTHR47584">
    <property type="match status" value="1"/>
</dbReference>
<dbReference type="EMBL" id="JACTNZ010000007">
    <property type="protein sequence ID" value="KAG5541543.1"/>
    <property type="molecule type" value="Genomic_DNA"/>
</dbReference>
<evidence type="ECO:0000313" key="4">
    <source>
        <dbReference type="EMBL" id="KAG5541543.1"/>
    </source>
</evidence>
<feature type="region of interest" description="Disordered" evidence="1">
    <location>
        <begin position="254"/>
        <end position="286"/>
    </location>
</feature>
<organism evidence="3 5">
    <name type="scientific">Rhododendron griersonianum</name>
    <dbReference type="NCBI Taxonomy" id="479676"/>
    <lineage>
        <taxon>Eukaryota</taxon>
        <taxon>Viridiplantae</taxon>
        <taxon>Streptophyta</taxon>
        <taxon>Embryophyta</taxon>
        <taxon>Tracheophyta</taxon>
        <taxon>Spermatophyta</taxon>
        <taxon>Magnoliopsida</taxon>
        <taxon>eudicotyledons</taxon>
        <taxon>Gunneridae</taxon>
        <taxon>Pentapetalae</taxon>
        <taxon>asterids</taxon>
        <taxon>Ericales</taxon>
        <taxon>Ericaceae</taxon>
        <taxon>Ericoideae</taxon>
        <taxon>Rhodoreae</taxon>
        <taxon>Rhododendron</taxon>
    </lineage>
</organism>
<evidence type="ECO:0000259" key="2">
    <source>
        <dbReference type="Pfam" id="PF12776"/>
    </source>
</evidence>
<evidence type="ECO:0000313" key="5">
    <source>
        <dbReference type="Proteomes" id="UP000823749"/>
    </source>
</evidence>
<dbReference type="PANTHER" id="PTHR47584:SF19">
    <property type="entry name" value="L10-INTERACTING MYB DOMAIN-CONTAINING PROTEIN-LIKE"/>
    <property type="match status" value="1"/>
</dbReference>